<dbReference type="Pfam" id="PF08028">
    <property type="entry name" value="Acyl-CoA_dh_2"/>
    <property type="match status" value="1"/>
</dbReference>
<dbReference type="GO" id="GO:0005737">
    <property type="term" value="C:cytoplasm"/>
    <property type="evidence" value="ECO:0007669"/>
    <property type="project" value="TreeGrafter"/>
</dbReference>
<dbReference type="GO" id="GO:0016712">
    <property type="term" value="F:oxidoreductase activity, acting on paired donors, with incorporation or reduction of molecular oxygen, reduced flavin or flavoprotein as one donor, and incorporation of one atom of oxygen"/>
    <property type="evidence" value="ECO:0007669"/>
    <property type="project" value="TreeGrafter"/>
</dbReference>
<dbReference type="InterPro" id="IPR009100">
    <property type="entry name" value="AcylCoA_DH/oxidase_NM_dom_sf"/>
</dbReference>
<dbReference type="GO" id="GO:0003995">
    <property type="term" value="F:acyl-CoA dehydrogenase activity"/>
    <property type="evidence" value="ECO:0007669"/>
    <property type="project" value="TreeGrafter"/>
</dbReference>
<feature type="domain" description="Acyl-CoA dehydrogenase C-terminal" evidence="2">
    <location>
        <begin position="241"/>
        <end position="376"/>
    </location>
</feature>
<evidence type="ECO:0000259" key="2">
    <source>
        <dbReference type="Pfam" id="PF08028"/>
    </source>
</evidence>
<dbReference type="SUPFAM" id="SSF47203">
    <property type="entry name" value="Acyl-CoA dehydrogenase C-terminal domain-like"/>
    <property type="match status" value="1"/>
</dbReference>
<protein>
    <submittedName>
        <fullName evidence="3">Monooxygenase</fullName>
    </submittedName>
</protein>
<dbReference type="InterPro" id="IPR013107">
    <property type="entry name" value="Acyl-CoA_DH_C"/>
</dbReference>
<dbReference type="PANTHER" id="PTHR48083">
    <property type="entry name" value="MEDIUM-CHAIN SPECIFIC ACYL-COA DEHYDROGENASE, MITOCHONDRIAL-RELATED"/>
    <property type="match status" value="1"/>
</dbReference>
<keyword evidence="3" id="KW-0503">Monooxygenase</keyword>
<dbReference type="InterPro" id="IPR037069">
    <property type="entry name" value="AcylCoA_DH/ox_N_sf"/>
</dbReference>
<keyword evidence="4" id="KW-1185">Reference proteome</keyword>
<dbReference type="PANTHER" id="PTHR48083:SF19">
    <property type="entry name" value="FLAVIN-DEPENDENT MONOOXYGENASE, OXYGENASE SUBUNIT HSAA"/>
    <property type="match status" value="1"/>
</dbReference>
<dbReference type="Proteomes" id="UP000505325">
    <property type="component" value="Chromosome"/>
</dbReference>
<dbReference type="RefSeq" id="WP_173633887.1">
    <property type="nucleotide sequence ID" value="NZ_CP054212.1"/>
</dbReference>
<dbReference type="Gene3D" id="1.20.140.10">
    <property type="entry name" value="Butyryl-CoA Dehydrogenase, subunit A, domain 3"/>
    <property type="match status" value="1"/>
</dbReference>
<organism evidence="3 4">
    <name type="scientific">Paramixta manurensis</name>
    <dbReference type="NCBI Taxonomy" id="2740817"/>
    <lineage>
        <taxon>Bacteria</taxon>
        <taxon>Pseudomonadati</taxon>
        <taxon>Pseudomonadota</taxon>
        <taxon>Gammaproteobacteria</taxon>
        <taxon>Enterobacterales</taxon>
        <taxon>Erwiniaceae</taxon>
        <taxon>Paramixta</taxon>
    </lineage>
</organism>
<dbReference type="EMBL" id="CP054212">
    <property type="protein sequence ID" value="QKJ86906.1"/>
    <property type="molecule type" value="Genomic_DNA"/>
</dbReference>
<reference evidence="3 4" key="1">
    <citation type="submission" date="2020-06" db="EMBL/GenBank/DDBJ databases">
        <title>Genome sequence of Paramixta manurensis strain PD-1.</title>
        <authorList>
            <person name="Lee C.W."/>
            <person name="Kim J."/>
        </authorList>
    </citation>
    <scope>NUCLEOTIDE SEQUENCE [LARGE SCALE GENOMIC DNA]</scope>
    <source>
        <strain evidence="3 4">PD-1</strain>
    </source>
</reference>
<dbReference type="GO" id="GO:0033539">
    <property type="term" value="P:fatty acid beta-oxidation using acyl-CoA dehydrogenase"/>
    <property type="evidence" value="ECO:0007669"/>
    <property type="project" value="TreeGrafter"/>
</dbReference>
<evidence type="ECO:0000313" key="3">
    <source>
        <dbReference type="EMBL" id="QKJ86906.1"/>
    </source>
</evidence>
<dbReference type="Gene3D" id="2.40.110.10">
    <property type="entry name" value="Butyryl-CoA Dehydrogenase, subunit A, domain 2"/>
    <property type="match status" value="1"/>
</dbReference>
<evidence type="ECO:0000313" key="4">
    <source>
        <dbReference type="Proteomes" id="UP000505325"/>
    </source>
</evidence>
<evidence type="ECO:0000256" key="1">
    <source>
        <dbReference type="ARBA" id="ARBA00023002"/>
    </source>
</evidence>
<dbReference type="Gene3D" id="1.10.540.10">
    <property type="entry name" value="Acyl-CoA dehydrogenase/oxidase, N-terminal domain"/>
    <property type="match status" value="1"/>
</dbReference>
<gene>
    <name evidence="3" type="ORF">PMPD1_1957</name>
</gene>
<accession>A0A6M8U809</accession>
<dbReference type="InterPro" id="IPR036250">
    <property type="entry name" value="AcylCo_DH-like_C"/>
</dbReference>
<name>A0A6M8U809_9GAMM</name>
<dbReference type="GO" id="GO:0050660">
    <property type="term" value="F:flavin adenine dinucleotide binding"/>
    <property type="evidence" value="ECO:0007669"/>
    <property type="project" value="InterPro"/>
</dbReference>
<dbReference type="KEGG" id="pmak:PMPD1_1957"/>
<dbReference type="AlphaFoldDB" id="A0A6M8U809"/>
<dbReference type="SUPFAM" id="SSF56645">
    <property type="entry name" value="Acyl-CoA dehydrogenase NM domain-like"/>
    <property type="match status" value="1"/>
</dbReference>
<keyword evidence="1" id="KW-0560">Oxidoreductase</keyword>
<dbReference type="InterPro" id="IPR046373">
    <property type="entry name" value="Acyl-CoA_Oxase/DH_mid-dom_sf"/>
</dbReference>
<proteinExistence type="predicted"/>
<dbReference type="PIRSF" id="PIRSF016578">
    <property type="entry name" value="HsaA"/>
    <property type="match status" value="1"/>
</dbReference>
<sequence>MTQRYTAWGQGPDDNYAELAARFRPLFERIRADAEQRENSRELLFEAISWLKQARFGALRLPVAEGGFGASLPTLFSLLIELAAADSNVAQALRAHFGFVDNLLLSPDRQRQGRWFPRIARGDLVGNAWSEIGDARQGQFSTRVTINAGRATLRGEKYYTTGSLYADWINTGASGEDNQSLNVVVARTAPGVEVVDDWNGFGQRLTASGSARFVDAPVDIEDVIINTAQTSSEPAFYQLVHLATLAGIGRAAAEDVALAVRQRQRSYSHATSPLPANDAQILQIVGQVHGAAYAAGAVVLQGARALERAFDLRHQAELGDEANAQAELEIAQSQTVVSDLILNAVTILFDALGASATVRERALDRYWRNARTLTSHNPRVYKDRIVGDYAVNGTAPGYQWRIGKA</sequence>
<dbReference type="InterPro" id="IPR050741">
    <property type="entry name" value="Acyl-CoA_dehydrogenase"/>
</dbReference>